<reference evidence="2" key="1">
    <citation type="submission" date="2020-01" db="EMBL/GenBank/DDBJ databases">
        <authorList>
            <consortium name="DOE Joint Genome Institute"/>
            <person name="Haridas S."/>
            <person name="Albert R."/>
            <person name="Binder M."/>
            <person name="Bloem J."/>
            <person name="Labutti K."/>
            <person name="Salamov A."/>
            <person name="Andreopoulos B."/>
            <person name="Baker S.E."/>
            <person name="Barry K."/>
            <person name="Bills G."/>
            <person name="Bluhm B.H."/>
            <person name="Cannon C."/>
            <person name="Castanera R."/>
            <person name="Culley D.E."/>
            <person name="Daum C."/>
            <person name="Ezra D."/>
            <person name="Gonzalez J.B."/>
            <person name="Henrissat B."/>
            <person name="Kuo A."/>
            <person name="Liang C."/>
            <person name="Lipzen A."/>
            <person name="Lutzoni F."/>
            <person name="Magnuson J."/>
            <person name="Mondo S."/>
            <person name="Nolan M."/>
            <person name="Ohm R."/>
            <person name="Pangilinan J."/>
            <person name="Park H.-J."/>
            <person name="Ramirez L."/>
            <person name="Alfaro M."/>
            <person name="Sun H."/>
            <person name="Tritt A."/>
            <person name="Yoshinaga Y."/>
            <person name="Zwiers L.-H."/>
            <person name="Turgeon B.G."/>
            <person name="Goodwin S.B."/>
            <person name="Spatafora J.W."/>
            <person name="Crous P.W."/>
            <person name="Grigoriev I.V."/>
        </authorList>
    </citation>
    <scope>NUCLEOTIDE SEQUENCE</scope>
    <source>
        <strain evidence="2">IPT5</strain>
    </source>
</reference>
<proteinExistence type="predicted"/>
<sequence length="602" mass="68655">MYKRSPQKIYSQLHDRDSVRILELARVHQQDTPFCGRLITIGLDERPDYVALSYVWGKESSDDPMLHVDGHPLQIRASLWELLQELTTRVNPIRLWVDQICIDQNNETEKEQQVQLMSRIYVQAQRVIGWLGVHDNDSRLAFDLLFVVGYSAHAVQAGSKWRHTVDALMIDKHLQVLGDLFDPRKRTVQAAARLVQRPWFSRLWIVQEVALASTLELCCGNSFISGDIFFNAVRILCSVVSHPPMPWLQKPYRNAHKLGQLRAQVSEGQNHSFPHLAHTLSGWLCEKDQDRLNALFGLIFRNKQAWFTPTYSMSAVRLYSEFAQAHIRLKGALDLLHFAGCADNSTHTLLKIEDRVVLQLEPPPDDIPSWVPDWRVQSRPLVLTKGFEDASPGFSATISDPEFEFYDNILRVCAREMDKIKVCGWPYVESLGRRMKMTEHETFNHWFGLAKTVLNGVDVEPMFASTLVMDGKVAVVERQGIGANSHAVPSLFEHWATKNLDDFGGPFKGDWKDGIDDSTHYGYIAEELCRDRAFFITEAGRLGLGSVHVSPGDSIHLIHGLKAPFVIHRKSETHVLRGECYVYGLMDGRVQRSSKDSFLYLR</sequence>
<evidence type="ECO:0000313" key="2">
    <source>
        <dbReference type="EMBL" id="KAF2844254.1"/>
    </source>
</evidence>
<dbReference type="Pfam" id="PF26639">
    <property type="entry name" value="Het-6_barrel"/>
    <property type="match status" value="1"/>
</dbReference>
<dbReference type="OrthoDB" id="2157530at2759"/>
<keyword evidence="3" id="KW-1185">Reference proteome</keyword>
<organism evidence="2 3">
    <name type="scientific">Plenodomus tracheiphilus IPT5</name>
    <dbReference type="NCBI Taxonomy" id="1408161"/>
    <lineage>
        <taxon>Eukaryota</taxon>
        <taxon>Fungi</taxon>
        <taxon>Dikarya</taxon>
        <taxon>Ascomycota</taxon>
        <taxon>Pezizomycotina</taxon>
        <taxon>Dothideomycetes</taxon>
        <taxon>Pleosporomycetidae</taxon>
        <taxon>Pleosporales</taxon>
        <taxon>Pleosporineae</taxon>
        <taxon>Leptosphaeriaceae</taxon>
        <taxon>Plenodomus</taxon>
    </lineage>
</organism>
<feature type="domain" description="Heterokaryon incompatibility" evidence="1">
    <location>
        <begin position="49"/>
        <end position="208"/>
    </location>
</feature>
<evidence type="ECO:0000313" key="3">
    <source>
        <dbReference type="Proteomes" id="UP000799423"/>
    </source>
</evidence>
<dbReference type="PANTHER" id="PTHR24148:SF64">
    <property type="entry name" value="HETEROKARYON INCOMPATIBILITY DOMAIN-CONTAINING PROTEIN"/>
    <property type="match status" value="1"/>
</dbReference>
<dbReference type="Proteomes" id="UP000799423">
    <property type="component" value="Unassembled WGS sequence"/>
</dbReference>
<evidence type="ECO:0000259" key="1">
    <source>
        <dbReference type="Pfam" id="PF06985"/>
    </source>
</evidence>
<dbReference type="InterPro" id="IPR010730">
    <property type="entry name" value="HET"/>
</dbReference>
<accession>A0A6A7ANE9</accession>
<dbReference type="InterPro" id="IPR052895">
    <property type="entry name" value="HetReg/Transcr_Mod"/>
</dbReference>
<dbReference type="PANTHER" id="PTHR24148">
    <property type="entry name" value="ANKYRIN REPEAT DOMAIN-CONTAINING PROTEIN 39 HOMOLOG-RELATED"/>
    <property type="match status" value="1"/>
</dbReference>
<gene>
    <name evidence="2" type="ORF">T440DRAFT_28068</name>
</gene>
<protein>
    <submittedName>
        <fullName evidence="2">HET-domain-containing protein</fullName>
    </submittedName>
</protein>
<dbReference type="Pfam" id="PF06985">
    <property type="entry name" value="HET"/>
    <property type="match status" value="1"/>
</dbReference>
<dbReference type="AlphaFoldDB" id="A0A6A7ANE9"/>
<name>A0A6A7ANE9_9PLEO</name>
<dbReference type="EMBL" id="MU006396">
    <property type="protein sequence ID" value="KAF2844254.1"/>
    <property type="molecule type" value="Genomic_DNA"/>
</dbReference>